<dbReference type="AlphaFoldDB" id="A0A1M5ETC2"/>
<dbReference type="RefSeq" id="WP_073174356.1">
    <property type="nucleotide sequence ID" value="NZ_FQVE01000003.1"/>
</dbReference>
<keyword evidence="1" id="KW-0812">Transmembrane</keyword>
<reference evidence="3" key="1">
    <citation type="submission" date="2016-11" db="EMBL/GenBank/DDBJ databases">
        <authorList>
            <person name="Varghese N."/>
            <person name="Submissions S."/>
        </authorList>
    </citation>
    <scope>NUCLEOTIDE SEQUENCE [LARGE SCALE GENOMIC DNA]</scope>
    <source>
        <strain evidence="3">YR203</strain>
    </source>
</reference>
<feature type="transmembrane region" description="Helical" evidence="1">
    <location>
        <begin position="79"/>
        <end position="98"/>
    </location>
</feature>
<keyword evidence="1" id="KW-1133">Transmembrane helix</keyword>
<feature type="transmembrane region" description="Helical" evidence="1">
    <location>
        <begin position="110"/>
        <end position="128"/>
    </location>
</feature>
<evidence type="ECO:0000313" key="2">
    <source>
        <dbReference type="EMBL" id="SHF82513.1"/>
    </source>
</evidence>
<name>A0A1M5ETC2_9FLAO</name>
<keyword evidence="1" id="KW-0472">Membrane</keyword>
<dbReference type="Proteomes" id="UP000184108">
    <property type="component" value="Unassembled WGS sequence"/>
</dbReference>
<accession>A0A1M5ETC2</accession>
<proteinExistence type="predicted"/>
<gene>
    <name evidence="2" type="ORF">SAMN02787073_3028</name>
</gene>
<evidence type="ECO:0000313" key="3">
    <source>
        <dbReference type="Proteomes" id="UP000184108"/>
    </source>
</evidence>
<dbReference type="EMBL" id="FQVE01000003">
    <property type="protein sequence ID" value="SHF82513.1"/>
    <property type="molecule type" value="Genomic_DNA"/>
</dbReference>
<organism evidence="2 3">
    <name type="scientific">Chryseobacterium vrystaatense</name>
    <dbReference type="NCBI Taxonomy" id="307480"/>
    <lineage>
        <taxon>Bacteria</taxon>
        <taxon>Pseudomonadati</taxon>
        <taxon>Bacteroidota</taxon>
        <taxon>Flavobacteriia</taxon>
        <taxon>Flavobacteriales</taxon>
        <taxon>Weeksellaceae</taxon>
        <taxon>Chryseobacterium group</taxon>
        <taxon>Chryseobacterium</taxon>
    </lineage>
</organism>
<protein>
    <submittedName>
        <fullName evidence="2">Uncharacterized protein</fullName>
    </submittedName>
</protein>
<sequence length="136" mass="15800">MVIKILKIISIISFLLICGIDQKGFPVFIALLIYLFVFTQELFYPGNSNDIPWEALIIPILIIGNIIVFWIYKIYRDKYFIVLCFIALLLSTFVFTGITNPYNYHQDLPLPFILPMSIFIISSIILIVKNFKKNSE</sequence>
<feature type="transmembrane region" description="Helical" evidence="1">
    <location>
        <begin position="51"/>
        <end position="72"/>
    </location>
</feature>
<evidence type="ECO:0000256" key="1">
    <source>
        <dbReference type="SAM" id="Phobius"/>
    </source>
</evidence>
<feature type="transmembrane region" description="Helical" evidence="1">
    <location>
        <begin position="12"/>
        <end position="39"/>
    </location>
</feature>